<dbReference type="AlphaFoldDB" id="A0A7Y4GYW4"/>
<proteinExistence type="predicted"/>
<evidence type="ECO:0000313" key="1">
    <source>
        <dbReference type="EMBL" id="NOJ44525.1"/>
    </source>
</evidence>
<sequence length="253" mass="28233">MTNLGTTRVLQVGGELAGDHIVNQTKKGGRVGYTQKPFYQRNKRKILSLLDKPANAAKIATKRNILVSVKAPKSKAAKPFAPQALVHHITIDDIDLFAKAKKVRSSVTRLPSTMSERQFNDGVKAIIGEPGTFKDWGGETSDLFSTRIQFKGKRKRVAFGFKGPGLAVALVPSRLGKNGDQMERLFSEPADIFLVQHWREIMPSVLRMMKVFAVDKAASTAKPVYYGLIDGHDSNRLRLAYPSKFKARKRRRK</sequence>
<dbReference type="Proteomes" id="UP000544122">
    <property type="component" value="Unassembled WGS sequence"/>
</dbReference>
<accession>A0A7Y4GYW4</accession>
<dbReference type="RefSeq" id="WP_171583702.1">
    <property type="nucleotide sequence ID" value="NZ_JAAVLX010000017.1"/>
</dbReference>
<gene>
    <name evidence="1" type="ORF">HCN58_34120</name>
</gene>
<name>A0A7Y4GYW4_9BRAD</name>
<organism evidence="1 2">
    <name type="scientific">Bradyrhizobium australiense</name>
    <dbReference type="NCBI Taxonomy" id="2721161"/>
    <lineage>
        <taxon>Bacteria</taxon>
        <taxon>Pseudomonadati</taxon>
        <taxon>Pseudomonadota</taxon>
        <taxon>Alphaproteobacteria</taxon>
        <taxon>Hyphomicrobiales</taxon>
        <taxon>Nitrobacteraceae</taxon>
        <taxon>Bradyrhizobium</taxon>
    </lineage>
</organism>
<evidence type="ECO:0000313" key="2">
    <source>
        <dbReference type="Proteomes" id="UP000544122"/>
    </source>
</evidence>
<comment type="caution">
    <text evidence="1">The sequence shown here is derived from an EMBL/GenBank/DDBJ whole genome shotgun (WGS) entry which is preliminary data.</text>
</comment>
<protein>
    <submittedName>
        <fullName evidence="1">Uncharacterized protein</fullName>
    </submittedName>
</protein>
<keyword evidence="2" id="KW-1185">Reference proteome</keyword>
<reference evidence="1 2" key="1">
    <citation type="submission" date="2020-03" db="EMBL/GenBank/DDBJ databases">
        <title>Bradyrhizobium diversity isolated from nodules of Indigofera sp.</title>
        <authorList>
            <person name="Klepa M."/>
            <person name="Helene L."/>
            <person name="Hungria M."/>
        </authorList>
    </citation>
    <scope>NUCLEOTIDE SEQUENCE [LARGE SCALE GENOMIC DNA]</scope>
    <source>
        <strain evidence="1 2">WSM 1791</strain>
    </source>
</reference>
<dbReference type="EMBL" id="JAAVLX010000017">
    <property type="protein sequence ID" value="NOJ44525.1"/>
    <property type="molecule type" value="Genomic_DNA"/>
</dbReference>